<evidence type="ECO:0000313" key="2">
    <source>
        <dbReference type="Proteomes" id="UP000245698"/>
    </source>
</evidence>
<accession>A0A2P9AFM7</accession>
<sequence>MLSPDLPSVREKGDARFLVRQPESGTIATHGATGAEVAFVVRLGCVCPARGLRTCGSEAKNQTAATRER</sequence>
<dbReference type="EMBL" id="FUIG01000013">
    <property type="protein sequence ID" value="SJM29936.1"/>
    <property type="molecule type" value="Genomic_DNA"/>
</dbReference>
<keyword evidence="2" id="KW-1185">Reference proteome</keyword>
<dbReference type="Proteomes" id="UP000245698">
    <property type="component" value="Unassembled WGS sequence"/>
</dbReference>
<dbReference type="AlphaFoldDB" id="A0A2P9AFM7"/>
<name>A0A2P9AFM7_9HYPH</name>
<reference evidence="2" key="1">
    <citation type="submission" date="2016-12" db="EMBL/GenBank/DDBJ databases">
        <authorList>
            <person name="Brunel B."/>
        </authorList>
    </citation>
    <scope>NUCLEOTIDE SEQUENCE [LARGE SCALE GENOMIC DNA]</scope>
</reference>
<organism evidence="1 2">
    <name type="scientific">Mesorhizobium delmotii</name>
    <dbReference type="NCBI Taxonomy" id="1631247"/>
    <lineage>
        <taxon>Bacteria</taxon>
        <taxon>Pseudomonadati</taxon>
        <taxon>Pseudomonadota</taxon>
        <taxon>Alphaproteobacteria</taxon>
        <taxon>Hyphomicrobiales</taxon>
        <taxon>Phyllobacteriaceae</taxon>
        <taxon>Mesorhizobium</taxon>
    </lineage>
</organism>
<protein>
    <submittedName>
        <fullName evidence="1">Uncharacterized protein</fullName>
    </submittedName>
</protein>
<evidence type="ECO:0000313" key="1">
    <source>
        <dbReference type="EMBL" id="SJM29936.1"/>
    </source>
</evidence>
<proteinExistence type="predicted"/>
<gene>
    <name evidence="1" type="ORF">BQ8482_111866</name>
</gene>